<dbReference type="GO" id="GO:0005634">
    <property type="term" value="C:nucleus"/>
    <property type="evidence" value="ECO:0007669"/>
    <property type="project" value="TreeGrafter"/>
</dbReference>
<accession>A0A1Q3BRT4</accession>
<dbReference type="STRING" id="3775.A0A1Q3BRT4"/>
<reference evidence="3" key="1">
    <citation type="submission" date="2016-04" db="EMBL/GenBank/DDBJ databases">
        <title>Cephalotus genome sequencing.</title>
        <authorList>
            <person name="Fukushima K."/>
            <person name="Hasebe M."/>
            <person name="Fang X."/>
        </authorList>
    </citation>
    <scope>NUCLEOTIDE SEQUENCE [LARGE SCALE GENOMIC DNA]</scope>
    <source>
        <strain evidence="3">cv. St1</strain>
    </source>
</reference>
<dbReference type="Gene3D" id="3.90.70.10">
    <property type="entry name" value="Cysteine proteinases"/>
    <property type="match status" value="1"/>
</dbReference>
<dbReference type="InterPro" id="IPR001394">
    <property type="entry name" value="Peptidase_C19_UCH"/>
</dbReference>
<keyword evidence="3" id="KW-1185">Reference proteome</keyword>
<dbReference type="Pfam" id="PF00443">
    <property type="entry name" value="UCH"/>
    <property type="match status" value="1"/>
</dbReference>
<evidence type="ECO:0000259" key="1">
    <source>
        <dbReference type="PROSITE" id="PS50235"/>
    </source>
</evidence>
<name>A0A1Q3BRT4_CEPFO</name>
<dbReference type="InterPro" id="IPR050164">
    <property type="entry name" value="Peptidase_C19"/>
</dbReference>
<sequence length="133" mass="15721">MSFVFNSSLEEVLSPEEKIKGRIDFLLSLDMTPYSSFVEGLDYDLYGFIVPAEEFPSSSHYYAFIFESSSWYKLNNEDIDLVDKQEVLKQEVYILFYKRRAINMNASPDYFDPMFEESCEDEHHIPKGMIHHF</sequence>
<dbReference type="Proteomes" id="UP000187406">
    <property type="component" value="Unassembled WGS sequence"/>
</dbReference>
<dbReference type="PANTHER" id="PTHR24006">
    <property type="entry name" value="UBIQUITIN CARBOXYL-TERMINAL HYDROLASE"/>
    <property type="match status" value="1"/>
</dbReference>
<dbReference type="InParanoid" id="A0A1Q3BRT4"/>
<evidence type="ECO:0000313" key="2">
    <source>
        <dbReference type="EMBL" id="GAV70604.1"/>
    </source>
</evidence>
<dbReference type="GO" id="GO:0016579">
    <property type="term" value="P:protein deubiquitination"/>
    <property type="evidence" value="ECO:0007669"/>
    <property type="project" value="InterPro"/>
</dbReference>
<feature type="domain" description="USP" evidence="1">
    <location>
        <begin position="1"/>
        <end position="100"/>
    </location>
</feature>
<gene>
    <name evidence="2" type="ORF">CFOL_v3_14102</name>
</gene>
<dbReference type="EMBL" id="BDDD01000826">
    <property type="protein sequence ID" value="GAV70604.1"/>
    <property type="molecule type" value="Genomic_DNA"/>
</dbReference>
<dbReference type="InterPro" id="IPR038765">
    <property type="entry name" value="Papain-like_cys_pep_sf"/>
</dbReference>
<dbReference type="GO" id="GO:0004843">
    <property type="term" value="F:cysteine-type deubiquitinase activity"/>
    <property type="evidence" value="ECO:0007669"/>
    <property type="project" value="InterPro"/>
</dbReference>
<protein>
    <submittedName>
        <fullName evidence="2">UCH domain-containing protein</fullName>
    </submittedName>
</protein>
<comment type="caution">
    <text evidence="2">The sequence shown here is derived from an EMBL/GenBank/DDBJ whole genome shotgun (WGS) entry which is preliminary data.</text>
</comment>
<dbReference type="GO" id="GO:0005829">
    <property type="term" value="C:cytosol"/>
    <property type="evidence" value="ECO:0007669"/>
    <property type="project" value="TreeGrafter"/>
</dbReference>
<dbReference type="SUPFAM" id="SSF54001">
    <property type="entry name" value="Cysteine proteinases"/>
    <property type="match status" value="1"/>
</dbReference>
<dbReference type="PROSITE" id="PS50235">
    <property type="entry name" value="USP_3"/>
    <property type="match status" value="1"/>
</dbReference>
<organism evidence="2 3">
    <name type="scientific">Cephalotus follicularis</name>
    <name type="common">Albany pitcher plant</name>
    <dbReference type="NCBI Taxonomy" id="3775"/>
    <lineage>
        <taxon>Eukaryota</taxon>
        <taxon>Viridiplantae</taxon>
        <taxon>Streptophyta</taxon>
        <taxon>Embryophyta</taxon>
        <taxon>Tracheophyta</taxon>
        <taxon>Spermatophyta</taxon>
        <taxon>Magnoliopsida</taxon>
        <taxon>eudicotyledons</taxon>
        <taxon>Gunneridae</taxon>
        <taxon>Pentapetalae</taxon>
        <taxon>rosids</taxon>
        <taxon>fabids</taxon>
        <taxon>Oxalidales</taxon>
        <taxon>Cephalotaceae</taxon>
        <taxon>Cephalotus</taxon>
    </lineage>
</organism>
<evidence type="ECO:0000313" key="3">
    <source>
        <dbReference type="Proteomes" id="UP000187406"/>
    </source>
</evidence>
<dbReference type="AlphaFoldDB" id="A0A1Q3BRT4"/>
<dbReference type="InterPro" id="IPR028889">
    <property type="entry name" value="USP"/>
</dbReference>
<proteinExistence type="predicted"/>